<keyword evidence="3" id="KW-0413">Isomerase</keyword>
<organism evidence="3 4">
    <name type="scientific">Ruminococcus flavefaciens</name>
    <dbReference type="NCBI Taxonomy" id="1265"/>
    <lineage>
        <taxon>Bacteria</taxon>
        <taxon>Bacillati</taxon>
        <taxon>Bacillota</taxon>
        <taxon>Clostridia</taxon>
        <taxon>Eubacteriales</taxon>
        <taxon>Oscillospiraceae</taxon>
        <taxon>Ruminococcus</taxon>
    </lineage>
</organism>
<dbReference type="InterPro" id="IPR001853">
    <property type="entry name" value="DSBA-like_thioredoxin_dom"/>
</dbReference>
<evidence type="ECO:0000259" key="2">
    <source>
        <dbReference type="Pfam" id="PF01323"/>
    </source>
</evidence>
<dbReference type="Proteomes" id="UP000183461">
    <property type="component" value="Unassembled WGS sequence"/>
</dbReference>
<dbReference type="CDD" id="cd03024">
    <property type="entry name" value="DsbA_FrnE"/>
    <property type="match status" value="1"/>
</dbReference>
<gene>
    <name evidence="3" type="ORF">SAMN02910280_0187</name>
</gene>
<dbReference type="Gene3D" id="3.40.30.10">
    <property type="entry name" value="Glutaredoxin"/>
    <property type="match status" value="1"/>
</dbReference>
<accession>A0A1K1PW68</accession>
<dbReference type="RefSeq" id="WP_072301239.1">
    <property type="nucleotide sequence ID" value="NZ_FPIP01000011.1"/>
</dbReference>
<evidence type="ECO:0000313" key="3">
    <source>
        <dbReference type="EMBL" id="SFW51737.1"/>
    </source>
</evidence>
<evidence type="ECO:0000256" key="1">
    <source>
        <dbReference type="SAM" id="MobiDB-lite"/>
    </source>
</evidence>
<dbReference type="Pfam" id="PF01323">
    <property type="entry name" value="DSBA"/>
    <property type="match status" value="1"/>
</dbReference>
<reference evidence="3 4" key="1">
    <citation type="submission" date="2016-11" db="EMBL/GenBank/DDBJ databases">
        <authorList>
            <person name="Jaros S."/>
            <person name="Januszkiewicz K."/>
            <person name="Wedrychowicz H."/>
        </authorList>
    </citation>
    <scope>NUCLEOTIDE SEQUENCE [LARGE SCALE GENOMIC DNA]</scope>
    <source>
        <strain evidence="3 4">YL228</strain>
    </source>
</reference>
<dbReference type="PANTHER" id="PTHR13887">
    <property type="entry name" value="GLUTATHIONE S-TRANSFERASE KAPPA"/>
    <property type="match status" value="1"/>
</dbReference>
<dbReference type="AlphaFoldDB" id="A0A1K1PW68"/>
<feature type="domain" description="DSBA-like thioredoxin" evidence="2">
    <location>
        <begin position="3"/>
        <end position="205"/>
    </location>
</feature>
<dbReference type="SUPFAM" id="SSF52833">
    <property type="entry name" value="Thioredoxin-like"/>
    <property type="match status" value="1"/>
</dbReference>
<dbReference type="GO" id="GO:0016491">
    <property type="term" value="F:oxidoreductase activity"/>
    <property type="evidence" value="ECO:0007669"/>
    <property type="project" value="InterPro"/>
</dbReference>
<name>A0A1K1PW68_RUMFL</name>
<dbReference type="PANTHER" id="PTHR13887:SF41">
    <property type="entry name" value="THIOREDOXIN SUPERFAMILY PROTEIN"/>
    <property type="match status" value="1"/>
</dbReference>
<dbReference type="GO" id="GO:0016853">
    <property type="term" value="F:isomerase activity"/>
    <property type="evidence" value="ECO:0007669"/>
    <property type="project" value="UniProtKB-KW"/>
</dbReference>
<dbReference type="EMBL" id="FPIP01000011">
    <property type="protein sequence ID" value="SFW51737.1"/>
    <property type="molecule type" value="Genomic_DNA"/>
</dbReference>
<sequence>MKVVYWSDYSCPFCYIGEARLKKAVEEAGVNIVPEMKAFQLDPTAGLHAEGDTVTRFAKKYGLSMESAAHRIDMISEMGRGEGIDFRYATTLFTNTMDAHRLTKFAFYKGGPVLAEQIAEKLYAAYFTDNLELADHSVLKRIAMECGLDEADIDELLASDRYKDEVLLDEREAQRYQIYAVPYFLVNGVYAISGADSVEHIREILERAKKDEAPSESEKTGMHCGPDGCHF</sequence>
<protein>
    <submittedName>
        <fullName evidence="3">Predicted dithiol-disulfide isomerase, DsbA family</fullName>
    </submittedName>
</protein>
<feature type="region of interest" description="Disordered" evidence="1">
    <location>
        <begin position="210"/>
        <end position="231"/>
    </location>
</feature>
<proteinExistence type="predicted"/>
<dbReference type="InterPro" id="IPR036249">
    <property type="entry name" value="Thioredoxin-like_sf"/>
</dbReference>
<feature type="compositionally biased region" description="Basic and acidic residues" evidence="1">
    <location>
        <begin position="210"/>
        <end position="221"/>
    </location>
</feature>
<evidence type="ECO:0000313" key="4">
    <source>
        <dbReference type="Proteomes" id="UP000183461"/>
    </source>
</evidence>